<organism evidence="11 12">
    <name type="scientific">Tenebrio molitor</name>
    <name type="common">Yellow mealworm beetle</name>
    <dbReference type="NCBI Taxonomy" id="7067"/>
    <lineage>
        <taxon>Eukaryota</taxon>
        <taxon>Metazoa</taxon>
        <taxon>Ecdysozoa</taxon>
        <taxon>Arthropoda</taxon>
        <taxon>Hexapoda</taxon>
        <taxon>Insecta</taxon>
        <taxon>Pterygota</taxon>
        <taxon>Neoptera</taxon>
        <taxon>Endopterygota</taxon>
        <taxon>Coleoptera</taxon>
        <taxon>Polyphaga</taxon>
        <taxon>Cucujiformia</taxon>
        <taxon>Tenebrionidae</taxon>
        <taxon>Tenebrio</taxon>
    </lineage>
</organism>
<dbReference type="PANTHER" id="PTHR42643:SF24">
    <property type="entry name" value="IONOTROPIC RECEPTOR 60A"/>
    <property type="match status" value="1"/>
</dbReference>
<keyword evidence="2" id="KW-1003">Cell membrane</keyword>
<evidence type="ECO:0000256" key="1">
    <source>
        <dbReference type="ARBA" id="ARBA00004651"/>
    </source>
</evidence>
<keyword evidence="5 9" id="KW-0472">Membrane</keyword>
<reference evidence="11" key="1">
    <citation type="journal article" date="2020" name="J Insects Food Feed">
        <title>The yellow mealworm (Tenebrio molitor) genome: a resource for the emerging insects as food and feed industry.</title>
        <authorList>
            <person name="Eriksson T."/>
            <person name="Andere A."/>
            <person name="Kelstrup H."/>
            <person name="Emery V."/>
            <person name="Picard C."/>
        </authorList>
    </citation>
    <scope>NUCLEOTIDE SEQUENCE</scope>
    <source>
        <strain evidence="11">Stoneville</strain>
        <tissue evidence="11">Whole head</tissue>
    </source>
</reference>
<reference evidence="11" key="2">
    <citation type="submission" date="2021-08" db="EMBL/GenBank/DDBJ databases">
        <authorList>
            <person name="Eriksson T."/>
        </authorList>
    </citation>
    <scope>NUCLEOTIDE SEQUENCE</scope>
    <source>
        <strain evidence="11">Stoneville</strain>
        <tissue evidence="11">Whole head</tissue>
    </source>
</reference>
<protein>
    <submittedName>
        <fullName evidence="11">Uncharacterized protein</fullName>
    </submittedName>
</protein>
<keyword evidence="12" id="KW-1185">Reference proteome</keyword>
<keyword evidence="6" id="KW-0675">Receptor</keyword>
<keyword evidence="7" id="KW-0325">Glycoprotein</keyword>
<keyword evidence="10" id="KW-0732">Signal</keyword>
<evidence type="ECO:0000256" key="10">
    <source>
        <dbReference type="SAM" id="SignalP"/>
    </source>
</evidence>
<accession>A0A8J6HG87</accession>
<evidence type="ECO:0000313" key="12">
    <source>
        <dbReference type="Proteomes" id="UP000719412"/>
    </source>
</evidence>
<evidence type="ECO:0000256" key="4">
    <source>
        <dbReference type="ARBA" id="ARBA00022989"/>
    </source>
</evidence>
<evidence type="ECO:0000256" key="3">
    <source>
        <dbReference type="ARBA" id="ARBA00022692"/>
    </source>
</evidence>
<dbReference type="Proteomes" id="UP000719412">
    <property type="component" value="Unassembled WGS sequence"/>
</dbReference>
<evidence type="ECO:0000256" key="7">
    <source>
        <dbReference type="ARBA" id="ARBA00023180"/>
    </source>
</evidence>
<comment type="caution">
    <text evidence="11">The sequence shown here is derived from an EMBL/GenBank/DDBJ whole genome shotgun (WGS) entry which is preliminary data.</text>
</comment>
<feature type="transmembrane region" description="Helical" evidence="9">
    <location>
        <begin position="533"/>
        <end position="552"/>
    </location>
</feature>
<dbReference type="AlphaFoldDB" id="A0A8J6HG87"/>
<comment type="subcellular location">
    <subcellularLocation>
        <location evidence="1">Cell membrane</location>
        <topology evidence="1">Multi-pass membrane protein</topology>
    </subcellularLocation>
</comment>
<dbReference type="PANTHER" id="PTHR42643">
    <property type="entry name" value="IONOTROPIC RECEPTOR 20A-RELATED"/>
    <property type="match status" value="1"/>
</dbReference>
<sequence length="909" mass="104552">MFVVVLVAILKMSSVGAHFDFDKNDNLCAKLVVGREFQNETRVVVVKDQSEEIYVPEVPVYVVGVGNFQNFESKNFVVYVEGITNLRQLFGRFDPKSKYVFVSGRSQTIQEVFDLAYQHEITKLVVIRGGTIYFRSDPCDRTVTNTADCTYPKNLFSKVRIFHKCRVRVGFVTSPPFVTNLSDPLIPGIMVSLFELIARMSAFTIDYHKPDPYDHELVSNGTHHKLAWALKTRQIDVALGHLMMNDTISTPFDFGPVVYNDNLRFTAPKPKKLKSYTKLFVVFKLELWKKIFTGIVVIIVLFYIFSLCQDFEKAALSDVVFDVFRMSIGGGVSVLPSWASLRVLLVFYSLFSLSMDSIYLGNLSNIFAHTSYDVKVDRLEKVHGASLKFEVNWQVERLYLLTYVLRGMPTAKDRLFIRNETQVWMLNHTALAKDNGTCIFKSLLETHPSETTLLDHFSVVTGYLSLFVTFHIRNDTHIAETVTYWGREIVERGLPVKWFEEAKRSNVRQSILPEEEDKLVVLKLAHFEESFRVLLGGYALGVVALLLEFVFLRLEKMGLVRRVQDNLVFLVGLLKPPKTTKRRSVVGREKVWSLAPANNLVIVAKSEREMKEMMKSLRKYVRKKKLELNVEKTKMMVFNKKKWKSNKRATDKAHIRKIEWTEKRQVTVREESKKNKLRVKSGKRAAKFEDKMDGREECRILTECYRETGMPAKTWKECENEERENRYWMEGEERRCRMCNGWSEMREKDGKERGDILNEDGREIRSMKEIWTRRESSKLHPDRSTHLFVGQMTISGCSTGHDHSLLPAASDWSAMIDMCSEITPIVYVVVEVRPSGDGLRLDGAPQSGWATSGGGDGRPEAGTVQVAVIRSGMCARWRRRKRGSDRQHAIHGSGESCLEISFYNKKRTY</sequence>
<evidence type="ECO:0000313" key="11">
    <source>
        <dbReference type="EMBL" id="KAH0813822.1"/>
    </source>
</evidence>
<evidence type="ECO:0000256" key="2">
    <source>
        <dbReference type="ARBA" id="ARBA00022475"/>
    </source>
</evidence>
<feature type="signal peptide" evidence="10">
    <location>
        <begin position="1"/>
        <end position="17"/>
    </location>
</feature>
<dbReference type="InterPro" id="IPR052192">
    <property type="entry name" value="Insect_Ionotropic_Sensory_Rcpt"/>
</dbReference>
<dbReference type="EMBL" id="JABDTM020024918">
    <property type="protein sequence ID" value="KAH0813822.1"/>
    <property type="molecule type" value="Genomic_DNA"/>
</dbReference>
<feature type="transmembrane region" description="Helical" evidence="9">
    <location>
        <begin position="287"/>
        <end position="307"/>
    </location>
</feature>
<feature type="chain" id="PRO_5035162926" evidence="10">
    <location>
        <begin position="18"/>
        <end position="909"/>
    </location>
</feature>
<proteinExistence type="predicted"/>
<evidence type="ECO:0000256" key="6">
    <source>
        <dbReference type="ARBA" id="ARBA00023170"/>
    </source>
</evidence>
<evidence type="ECO:0000256" key="5">
    <source>
        <dbReference type="ARBA" id="ARBA00023136"/>
    </source>
</evidence>
<name>A0A8J6HG87_TENMO</name>
<dbReference type="GO" id="GO:0005886">
    <property type="term" value="C:plasma membrane"/>
    <property type="evidence" value="ECO:0007669"/>
    <property type="project" value="UniProtKB-SubCell"/>
</dbReference>
<feature type="region of interest" description="Disordered" evidence="8">
    <location>
        <begin position="841"/>
        <end position="861"/>
    </location>
</feature>
<evidence type="ECO:0000256" key="8">
    <source>
        <dbReference type="SAM" id="MobiDB-lite"/>
    </source>
</evidence>
<dbReference type="SUPFAM" id="SSF53850">
    <property type="entry name" value="Periplasmic binding protein-like II"/>
    <property type="match status" value="1"/>
</dbReference>
<keyword evidence="3 9" id="KW-0812">Transmembrane</keyword>
<dbReference type="Gene3D" id="3.40.190.10">
    <property type="entry name" value="Periplasmic binding protein-like II"/>
    <property type="match status" value="1"/>
</dbReference>
<gene>
    <name evidence="11" type="ORF">GEV33_008972</name>
</gene>
<keyword evidence="4 9" id="KW-1133">Transmembrane helix</keyword>
<evidence type="ECO:0000256" key="9">
    <source>
        <dbReference type="SAM" id="Phobius"/>
    </source>
</evidence>